<evidence type="ECO:0000256" key="8">
    <source>
        <dbReference type="ARBA" id="ARBA00023004"/>
    </source>
</evidence>
<comment type="cofactor">
    <cofactor evidence="1">
        <name>heme</name>
        <dbReference type="ChEBI" id="CHEBI:30413"/>
    </cofactor>
</comment>
<dbReference type="GO" id="GO:0005829">
    <property type="term" value="C:cytosol"/>
    <property type="evidence" value="ECO:0007669"/>
    <property type="project" value="TreeGrafter"/>
</dbReference>
<feature type="compositionally biased region" description="Polar residues" evidence="10">
    <location>
        <begin position="41"/>
        <end position="54"/>
    </location>
</feature>
<dbReference type="Gene3D" id="3.40.50.880">
    <property type="match status" value="1"/>
</dbReference>
<dbReference type="InterPro" id="IPR041399">
    <property type="entry name" value="Catalase_large_C"/>
</dbReference>
<keyword evidence="8" id="KW-0408">Iron</keyword>
<dbReference type="PANTHER" id="PTHR42821">
    <property type="entry name" value="CATALASE"/>
    <property type="match status" value="1"/>
</dbReference>
<dbReference type="Gene3D" id="1.20.1370.20">
    <property type="match status" value="1"/>
</dbReference>
<dbReference type="PROSITE" id="PS51402">
    <property type="entry name" value="CATALASE_3"/>
    <property type="match status" value="1"/>
</dbReference>
<keyword evidence="7 12" id="KW-0560">Oxidoreductase</keyword>
<dbReference type="GO" id="GO:0042744">
    <property type="term" value="P:hydrogen peroxide catabolic process"/>
    <property type="evidence" value="ECO:0007669"/>
    <property type="project" value="UniProtKB-KW"/>
</dbReference>
<evidence type="ECO:0000256" key="7">
    <source>
        <dbReference type="ARBA" id="ARBA00023002"/>
    </source>
</evidence>
<gene>
    <name evidence="12" type="ORF">ABU614_19680</name>
</gene>
<dbReference type="EMBL" id="CP159925">
    <property type="protein sequence ID" value="XCO77554.1"/>
    <property type="molecule type" value="Genomic_DNA"/>
</dbReference>
<dbReference type="InterPro" id="IPR020835">
    <property type="entry name" value="Catalase_sf"/>
</dbReference>
<dbReference type="PRINTS" id="PR00067">
    <property type="entry name" value="CATALASE"/>
</dbReference>
<keyword evidence="9" id="KW-0376">Hydrogen peroxide</keyword>
<dbReference type="InterPro" id="IPR018028">
    <property type="entry name" value="Catalase"/>
</dbReference>
<dbReference type="SUPFAM" id="SSF52317">
    <property type="entry name" value="Class I glutamine amidotransferase-like"/>
    <property type="match status" value="1"/>
</dbReference>
<evidence type="ECO:0000256" key="9">
    <source>
        <dbReference type="ARBA" id="ARBA00023324"/>
    </source>
</evidence>
<dbReference type="SUPFAM" id="SSF56634">
    <property type="entry name" value="Heme-dependent catalase-like"/>
    <property type="match status" value="1"/>
</dbReference>
<dbReference type="GO" id="GO:0004096">
    <property type="term" value="F:catalase activity"/>
    <property type="evidence" value="ECO:0007669"/>
    <property type="project" value="UniProtKB-EC"/>
</dbReference>
<dbReference type="InterPro" id="IPR011614">
    <property type="entry name" value="Catalase_core"/>
</dbReference>
<feature type="domain" description="Catalase core" evidence="11">
    <location>
        <begin position="171"/>
        <end position="559"/>
    </location>
</feature>
<dbReference type="InterPro" id="IPR043156">
    <property type="entry name" value="Catalase_clade2_helical"/>
</dbReference>
<keyword evidence="4 12" id="KW-0575">Peroxidase</keyword>
<feature type="region of interest" description="Disordered" evidence="10">
    <location>
        <begin position="103"/>
        <end position="156"/>
    </location>
</feature>
<feature type="compositionally biased region" description="Low complexity" evidence="10">
    <location>
        <begin position="7"/>
        <end position="22"/>
    </location>
</feature>
<dbReference type="Pfam" id="PF18011">
    <property type="entry name" value="Catalase_C"/>
    <property type="match status" value="1"/>
</dbReference>
<dbReference type="EC" id="1.11.1.6" evidence="3"/>
<dbReference type="Pfam" id="PF06628">
    <property type="entry name" value="Catalase-rel"/>
    <property type="match status" value="1"/>
</dbReference>
<dbReference type="InterPro" id="IPR010582">
    <property type="entry name" value="Catalase_immune_responsive"/>
</dbReference>
<evidence type="ECO:0000256" key="5">
    <source>
        <dbReference type="ARBA" id="ARBA00022617"/>
    </source>
</evidence>
<dbReference type="GO" id="GO:0046872">
    <property type="term" value="F:metal ion binding"/>
    <property type="evidence" value="ECO:0007669"/>
    <property type="project" value="UniProtKB-KW"/>
</dbReference>
<evidence type="ECO:0000256" key="1">
    <source>
        <dbReference type="ARBA" id="ARBA00001971"/>
    </source>
</evidence>
<dbReference type="InterPro" id="IPR024712">
    <property type="entry name" value="Catalase_clade2"/>
</dbReference>
<comment type="similarity">
    <text evidence="2">Belongs to the catalase family. HPII subfamily.</text>
</comment>
<feature type="region of interest" description="Disordered" evidence="10">
    <location>
        <begin position="1"/>
        <end position="85"/>
    </location>
</feature>
<dbReference type="CDD" id="cd03132">
    <property type="entry name" value="GATase1_catalase"/>
    <property type="match status" value="1"/>
</dbReference>
<dbReference type="Pfam" id="PF00199">
    <property type="entry name" value="Catalase"/>
    <property type="match status" value="1"/>
</dbReference>
<protein>
    <recommendedName>
        <fullName evidence="3">catalase</fullName>
        <ecNumber evidence="3">1.11.1.6</ecNumber>
    </recommendedName>
</protein>
<feature type="region of interest" description="Disordered" evidence="10">
    <location>
        <begin position="660"/>
        <end position="679"/>
    </location>
</feature>
<dbReference type="GO" id="GO:0020037">
    <property type="term" value="F:heme binding"/>
    <property type="evidence" value="ECO:0007669"/>
    <property type="project" value="InterPro"/>
</dbReference>
<evidence type="ECO:0000256" key="4">
    <source>
        <dbReference type="ARBA" id="ARBA00022559"/>
    </source>
</evidence>
<evidence type="ECO:0000256" key="10">
    <source>
        <dbReference type="SAM" id="MobiDB-lite"/>
    </source>
</evidence>
<dbReference type="GO" id="GO:0006979">
    <property type="term" value="P:response to oxidative stress"/>
    <property type="evidence" value="ECO:0007669"/>
    <property type="project" value="InterPro"/>
</dbReference>
<keyword evidence="6" id="KW-0479">Metal-binding</keyword>
<dbReference type="PANTHER" id="PTHR42821:SF1">
    <property type="entry name" value="CATALASE-B"/>
    <property type="match status" value="1"/>
</dbReference>
<dbReference type="FunFam" id="2.40.180.10:FF:000003">
    <property type="entry name" value="Catalase"/>
    <property type="match status" value="1"/>
</dbReference>
<evidence type="ECO:0000313" key="12">
    <source>
        <dbReference type="EMBL" id="XCO77554.1"/>
    </source>
</evidence>
<dbReference type="InterPro" id="IPR029062">
    <property type="entry name" value="Class_I_gatase-like"/>
</dbReference>
<evidence type="ECO:0000259" key="11">
    <source>
        <dbReference type="SMART" id="SM01060"/>
    </source>
</evidence>
<evidence type="ECO:0000256" key="6">
    <source>
        <dbReference type="ARBA" id="ARBA00022723"/>
    </source>
</evidence>
<dbReference type="AlphaFoldDB" id="A0AAU8N050"/>
<dbReference type="SMART" id="SM01060">
    <property type="entry name" value="Catalase"/>
    <property type="match status" value="1"/>
</dbReference>
<evidence type="ECO:0000256" key="3">
    <source>
        <dbReference type="ARBA" id="ARBA00012314"/>
    </source>
</evidence>
<proteinExistence type="inferred from homology"/>
<evidence type="ECO:0000256" key="2">
    <source>
        <dbReference type="ARBA" id="ARBA00010660"/>
    </source>
</evidence>
<dbReference type="InterPro" id="IPR024708">
    <property type="entry name" value="Catalase_AS"/>
</dbReference>
<feature type="compositionally biased region" description="Low complexity" evidence="10">
    <location>
        <begin position="56"/>
        <end position="81"/>
    </location>
</feature>
<sequence>MARPPRKPASAKPAPATSTKSAGLKLARPKSANPATAGAKTASSQTADSGSAGSKATAVRAVGARRSGRGRPAAPREAVAAHSPLASQVQAADALAREFPFNPNKAAEHGRDGALTPPPGARAEADPPATASTLSESGRSAKLGSRAASGANPTVGDLDRVRVDSAAQRLTTNQGVPIADNQNSLKAGLRGPALLKDFILREKITHFDHERIPERIVHARGSGAHGYFECYESLRHITRAAPFAEAGKITPAFVRFSTVAGERGSKDTARDVRGFAVKFYTDEGNWDLVGNNIPVFFIQDAMKFPDLVHAVKPEPHHAMPQAASAHDTFWDFVSLMPESTHMLLWHMSDRAIPRSYRMMQGFGVHTFRLVNERGEATLCKFHWSPKLGTHALAWDEAVKISGCDPDYHRRDLWEAIEAGAFPEYELGLQLFSEEQAAKFSFDVLDATKIVPEELVPVRPVGRLVLNRNPDNFFAETEQVAFCTAHVVPGIDFTNDPLLAGRIHSYVDTQLLRLGGPNFHEIPINAPIAPVHNHQRDGLHRQAIHRGRVSYEPNSLGGGCPFQAGGAGFVSFPEPIRADELRAKPEKFAEHYHQARLFFDSQSPAERAHIVAAFRFELSKVMVPAIRERVVSMLANVSDDLAAGVAAGLGIAVPEPMPRALARSPKPEVRQSPPLSLLARPGEGGIQTRRVALAIADGVDAGVLKAVREALISAGAVPRLVGPRVGRVLAADGSAFEAEASFENEPSVLFDALVLPDGAAAVERLRADGRVAEYIKDQYRHCKSILAVGAAQALVEGAGAFVRLPDGSPDPGLVLSDADALDSAIERFIDAVAAHRHWRRETDPPLV</sequence>
<keyword evidence="5" id="KW-0349">Heme</keyword>
<organism evidence="12">
    <name type="scientific">Lysobacter firmicutimachus</name>
    <dbReference type="NCBI Taxonomy" id="1792846"/>
    <lineage>
        <taxon>Bacteria</taxon>
        <taxon>Pseudomonadati</taxon>
        <taxon>Pseudomonadota</taxon>
        <taxon>Gammaproteobacteria</taxon>
        <taxon>Lysobacterales</taxon>
        <taxon>Lysobacteraceae</taxon>
        <taxon>Lysobacter</taxon>
    </lineage>
</organism>
<reference evidence="12" key="1">
    <citation type="submission" date="2024-06" db="EMBL/GenBank/DDBJ databases">
        <authorList>
            <person name="Li S."/>
        </authorList>
    </citation>
    <scope>NUCLEOTIDE SEQUENCE</scope>
    <source>
        <strain evidence="12">SR10</strain>
    </source>
</reference>
<name>A0AAU8N050_9GAMM</name>
<dbReference type="Gene3D" id="2.40.180.10">
    <property type="entry name" value="Catalase core domain"/>
    <property type="match status" value="1"/>
</dbReference>
<accession>A0AAU8N050</accession>
<dbReference type="PROSITE" id="PS00438">
    <property type="entry name" value="CATALASE_2"/>
    <property type="match status" value="1"/>
</dbReference>